<evidence type="ECO:0000313" key="10">
    <source>
        <dbReference type="Proteomes" id="UP000254508"/>
    </source>
</evidence>
<keyword evidence="5 9" id="KW-0378">Hydrolase</keyword>
<comment type="similarity">
    <text evidence="3">Belongs to the Nudix hydrolase family. NudK subfamily.</text>
</comment>
<evidence type="ECO:0000259" key="8">
    <source>
        <dbReference type="PROSITE" id="PS51462"/>
    </source>
</evidence>
<comment type="catalytic activity">
    <reaction evidence="1">
        <text>GDP-alpha-D-mannose + H2O = alpha-D-mannose 1-phosphate + GMP + 2 H(+)</text>
        <dbReference type="Rhea" id="RHEA:27978"/>
        <dbReference type="ChEBI" id="CHEBI:15377"/>
        <dbReference type="ChEBI" id="CHEBI:15378"/>
        <dbReference type="ChEBI" id="CHEBI:57527"/>
        <dbReference type="ChEBI" id="CHEBI:58115"/>
        <dbReference type="ChEBI" id="CHEBI:58409"/>
    </reaction>
</comment>
<organism evidence="9 10">
    <name type="scientific">Erythrobacter aureus</name>
    <dbReference type="NCBI Taxonomy" id="2182384"/>
    <lineage>
        <taxon>Bacteria</taxon>
        <taxon>Pseudomonadati</taxon>
        <taxon>Pseudomonadota</taxon>
        <taxon>Alphaproteobacteria</taxon>
        <taxon>Sphingomonadales</taxon>
        <taxon>Erythrobacteraceae</taxon>
        <taxon>Erythrobacter/Porphyrobacter group</taxon>
        <taxon>Erythrobacter</taxon>
    </lineage>
</organism>
<comment type="cofactor">
    <cofactor evidence="2">
        <name>Mg(2+)</name>
        <dbReference type="ChEBI" id="CHEBI:18420"/>
    </cofactor>
</comment>
<protein>
    <recommendedName>
        <fullName evidence="4">GDP-mannose pyrophosphatase</fullName>
    </recommendedName>
    <alternativeName>
        <fullName evidence="6">GDP-mannose hydrolase</fullName>
    </alternativeName>
    <alternativeName>
        <fullName evidence="7">GDPMK</fullName>
    </alternativeName>
</protein>
<dbReference type="EMBL" id="CP031357">
    <property type="protein sequence ID" value="AXK43081.1"/>
    <property type="molecule type" value="Genomic_DNA"/>
</dbReference>
<dbReference type="PROSITE" id="PS00893">
    <property type="entry name" value="NUDIX_BOX"/>
    <property type="match status" value="1"/>
</dbReference>
<evidence type="ECO:0000256" key="7">
    <source>
        <dbReference type="ARBA" id="ARBA00032272"/>
    </source>
</evidence>
<dbReference type="PANTHER" id="PTHR11839">
    <property type="entry name" value="UDP/ADP-SUGAR PYROPHOSPHATASE"/>
    <property type="match status" value="1"/>
</dbReference>
<dbReference type="Proteomes" id="UP000254508">
    <property type="component" value="Chromosome"/>
</dbReference>
<keyword evidence="10" id="KW-1185">Reference proteome</keyword>
<dbReference type="InterPro" id="IPR000086">
    <property type="entry name" value="NUDIX_hydrolase_dom"/>
</dbReference>
<dbReference type="GO" id="GO:0019693">
    <property type="term" value="P:ribose phosphate metabolic process"/>
    <property type="evidence" value="ECO:0007669"/>
    <property type="project" value="TreeGrafter"/>
</dbReference>
<feature type="domain" description="Nudix hydrolase" evidence="8">
    <location>
        <begin position="44"/>
        <end position="177"/>
    </location>
</feature>
<name>A0A345YGM9_9SPHN</name>
<dbReference type="SUPFAM" id="SSF55811">
    <property type="entry name" value="Nudix"/>
    <property type="match status" value="1"/>
</dbReference>
<evidence type="ECO:0000256" key="4">
    <source>
        <dbReference type="ARBA" id="ARBA00016377"/>
    </source>
</evidence>
<dbReference type="AlphaFoldDB" id="A0A345YGM9"/>
<dbReference type="Gene3D" id="3.90.79.10">
    <property type="entry name" value="Nucleoside Triphosphate Pyrophosphohydrolase"/>
    <property type="match status" value="1"/>
</dbReference>
<dbReference type="RefSeq" id="WP_115417258.1">
    <property type="nucleotide sequence ID" value="NZ_CP031357.1"/>
</dbReference>
<proteinExistence type="inferred from homology"/>
<evidence type="ECO:0000256" key="1">
    <source>
        <dbReference type="ARBA" id="ARBA00000847"/>
    </source>
</evidence>
<dbReference type="InterPro" id="IPR020084">
    <property type="entry name" value="NUDIX_hydrolase_CS"/>
</dbReference>
<dbReference type="GO" id="GO:0016787">
    <property type="term" value="F:hydrolase activity"/>
    <property type="evidence" value="ECO:0007669"/>
    <property type="project" value="UniProtKB-KW"/>
</dbReference>
<accession>A0A345YGM9</accession>
<dbReference type="CDD" id="cd03424">
    <property type="entry name" value="NUDIX_ADPRase_Nudt5_UGPPase_Nudt14"/>
    <property type="match status" value="1"/>
</dbReference>
<evidence type="ECO:0000256" key="2">
    <source>
        <dbReference type="ARBA" id="ARBA00001946"/>
    </source>
</evidence>
<sequence>MGDTVSPLSPSLTVPDHDADEEIVWQGKFLTTCKRGRWEYVTRPRGVRAAVILAVENGHVLLVEQYRVPLGRSCLELPAGLIGDETEGEAPLAAAARELEEETGYRAARLEDCGEFYSSPGLLGESFTMVRAHDLTKISEGGGIEGENITVHRVALADLPSFIVAKRNQGCGIDVRMLLLLGQGILAGE</sequence>
<evidence type="ECO:0000313" key="9">
    <source>
        <dbReference type="EMBL" id="AXK43081.1"/>
    </source>
</evidence>
<dbReference type="PROSITE" id="PS51462">
    <property type="entry name" value="NUDIX"/>
    <property type="match status" value="1"/>
</dbReference>
<dbReference type="GO" id="GO:0006753">
    <property type="term" value="P:nucleoside phosphate metabolic process"/>
    <property type="evidence" value="ECO:0007669"/>
    <property type="project" value="TreeGrafter"/>
</dbReference>
<dbReference type="InterPro" id="IPR015797">
    <property type="entry name" value="NUDIX_hydrolase-like_dom_sf"/>
</dbReference>
<dbReference type="PANTHER" id="PTHR11839:SF18">
    <property type="entry name" value="NUDIX HYDROLASE DOMAIN-CONTAINING PROTEIN"/>
    <property type="match status" value="1"/>
</dbReference>
<evidence type="ECO:0000256" key="5">
    <source>
        <dbReference type="ARBA" id="ARBA00022801"/>
    </source>
</evidence>
<evidence type="ECO:0000256" key="3">
    <source>
        <dbReference type="ARBA" id="ARBA00007275"/>
    </source>
</evidence>
<reference evidence="10" key="1">
    <citation type="submission" date="2018-07" db="EMBL/GenBank/DDBJ databases">
        <title>Genome sequence of Erythrobacter strain YH-07, an antagonistic bacterium isolated from Yellow Sea.</title>
        <authorList>
            <person name="Tang T."/>
            <person name="Liu Q."/>
            <person name="Sun X."/>
        </authorList>
    </citation>
    <scope>NUCLEOTIDE SEQUENCE [LARGE SCALE GENOMIC DNA]</scope>
    <source>
        <strain evidence="10">YH-07</strain>
    </source>
</reference>
<dbReference type="KEGG" id="err:DVR09_12795"/>
<dbReference type="Pfam" id="PF00293">
    <property type="entry name" value="NUDIX"/>
    <property type="match status" value="1"/>
</dbReference>
<gene>
    <name evidence="9" type="ORF">DVR09_12795</name>
</gene>
<evidence type="ECO:0000256" key="6">
    <source>
        <dbReference type="ARBA" id="ARBA00032162"/>
    </source>
</evidence>
<dbReference type="OrthoDB" id="9794310at2"/>